<dbReference type="GO" id="GO:0016491">
    <property type="term" value="F:oxidoreductase activity"/>
    <property type="evidence" value="ECO:0007669"/>
    <property type="project" value="InterPro"/>
</dbReference>
<organism evidence="1 2">
    <name type="scientific">Amycolatopsis pithecellobii</name>
    <dbReference type="NCBI Taxonomy" id="664692"/>
    <lineage>
        <taxon>Bacteria</taxon>
        <taxon>Bacillati</taxon>
        <taxon>Actinomycetota</taxon>
        <taxon>Actinomycetes</taxon>
        <taxon>Pseudonocardiales</taxon>
        <taxon>Pseudonocardiaceae</taxon>
        <taxon>Amycolatopsis</taxon>
    </lineage>
</organism>
<accession>A0A6N7YWB3</accession>
<dbReference type="AlphaFoldDB" id="A0A6N7YWB3"/>
<dbReference type="SUPFAM" id="SSF50475">
    <property type="entry name" value="FMN-binding split barrel"/>
    <property type="match status" value="1"/>
</dbReference>
<gene>
    <name evidence="1" type="ORF">GKO32_04100</name>
</gene>
<comment type="caution">
    <text evidence="1">The sequence shown here is derived from an EMBL/GenBank/DDBJ whole genome shotgun (WGS) entry which is preliminary data.</text>
</comment>
<dbReference type="InterPro" id="IPR012349">
    <property type="entry name" value="Split_barrel_FMN-bd"/>
</dbReference>
<dbReference type="EMBL" id="WMBA01000004">
    <property type="protein sequence ID" value="MTD53163.1"/>
    <property type="molecule type" value="Genomic_DNA"/>
</dbReference>
<dbReference type="Pfam" id="PF04075">
    <property type="entry name" value="F420H2_quin_red"/>
    <property type="match status" value="1"/>
</dbReference>
<dbReference type="RefSeq" id="WP_154755414.1">
    <property type="nucleotide sequence ID" value="NZ_WMBA01000004.1"/>
</dbReference>
<protein>
    <submittedName>
        <fullName evidence="1">DUF385 domain-containing protein</fullName>
    </submittedName>
</protein>
<evidence type="ECO:0000313" key="1">
    <source>
        <dbReference type="EMBL" id="MTD53163.1"/>
    </source>
</evidence>
<dbReference type="OrthoDB" id="5180322at2"/>
<dbReference type="Proteomes" id="UP000440096">
    <property type="component" value="Unassembled WGS sequence"/>
</dbReference>
<name>A0A6N7YWB3_9PSEU</name>
<evidence type="ECO:0000313" key="2">
    <source>
        <dbReference type="Proteomes" id="UP000440096"/>
    </source>
</evidence>
<dbReference type="Gene3D" id="2.30.110.10">
    <property type="entry name" value="Electron Transport, Fmn-binding Protein, Chain A"/>
    <property type="match status" value="1"/>
</dbReference>
<sequence>MAAKPGLGAIRRALDLGTGSNAWERTVDITTIGARTGLPRRIEIWFHHVGGRWYLSSTPARRDWHRNLLVTPRFTFHLKHGIHEDLAATAVEVSDPGERRRILQYIVDDLNQPHNPGAVPQPQNVEDWIEGSPLVEIVFDIMQADQ</sequence>
<keyword evidence="2" id="KW-1185">Reference proteome</keyword>
<proteinExistence type="predicted"/>
<dbReference type="InterPro" id="IPR004378">
    <property type="entry name" value="F420H2_quin_Rdtase"/>
</dbReference>
<reference evidence="1 2" key="1">
    <citation type="submission" date="2019-11" db="EMBL/GenBank/DDBJ databases">
        <title>Draft genome of Amycolatopsis RM579.</title>
        <authorList>
            <person name="Duangmal K."/>
            <person name="Mingma R."/>
        </authorList>
    </citation>
    <scope>NUCLEOTIDE SEQUENCE [LARGE SCALE GENOMIC DNA]</scope>
    <source>
        <strain evidence="1 2">RM579</strain>
    </source>
</reference>